<gene>
    <name evidence="12" type="ORF">GCM10023165_39940</name>
</gene>
<keyword evidence="5" id="KW-0812">Transmembrane</keyword>
<organism evidence="12 13">
    <name type="scientific">Variovorax defluvii</name>
    <dbReference type="NCBI Taxonomy" id="913761"/>
    <lineage>
        <taxon>Bacteria</taxon>
        <taxon>Pseudomonadati</taxon>
        <taxon>Pseudomonadota</taxon>
        <taxon>Betaproteobacteria</taxon>
        <taxon>Burkholderiales</taxon>
        <taxon>Comamonadaceae</taxon>
        <taxon>Variovorax</taxon>
    </lineage>
</organism>
<dbReference type="SUPFAM" id="SSF56935">
    <property type="entry name" value="Porins"/>
    <property type="match status" value="1"/>
</dbReference>
<comment type="subunit">
    <text evidence="2">Homotrimer.</text>
</comment>
<evidence type="ECO:0000313" key="12">
    <source>
        <dbReference type="EMBL" id="GAA4351583.1"/>
    </source>
</evidence>
<dbReference type="InterPro" id="IPR050298">
    <property type="entry name" value="Gram-neg_bact_OMP"/>
</dbReference>
<protein>
    <submittedName>
        <fullName evidence="12">Porin</fullName>
    </submittedName>
</protein>
<dbReference type="CDD" id="cd00342">
    <property type="entry name" value="gram_neg_porins"/>
    <property type="match status" value="1"/>
</dbReference>
<dbReference type="InterPro" id="IPR023614">
    <property type="entry name" value="Porin_dom_sf"/>
</dbReference>
<evidence type="ECO:0000256" key="3">
    <source>
        <dbReference type="ARBA" id="ARBA00022448"/>
    </source>
</evidence>
<keyword evidence="9" id="KW-0472">Membrane</keyword>
<evidence type="ECO:0000256" key="2">
    <source>
        <dbReference type="ARBA" id="ARBA00011233"/>
    </source>
</evidence>
<accession>A0ABP8I5C4</accession>
<dbReference type="InterPro" id="IPR033900">
    <property type="entry name" value="Gram_neg_porin_domain"/>
</dbReference>
<evidence type="ECO:0000259" key="11">
    <source>
        <dbReference type="Pfam" id="PF13609"/>
    </source>
</evidence>
<evidence type="ECO:0000313" key="13">
    <source>
        <dbReference type="Proteomes" id="UP001500975"/>
    </source>
</evidence>
<evidence type="ECO:0000256" key="6">
    <source>
        <dbReference type="ARBA" id="ARBA00022729"/>
    </source>
</evidence>
<dbReference type="Gene3D" id="2.40.160.10">
    <property type="entry name" value="Porin"/>
    <property type="match status" value="1"/>
</dbReference>
<reference evidence="13" key="1">
    <citation type="journal article" date="2019" name="Int. J. Syst. Evol. Microbiol.">
        <title>The Global Catalogue of Microorganisms (GCM) 10K type strain sequencing project: providing services to taxonomists for standard genome sequencing and annotation.</title>
        <authorList>
            <consortium name="The Broad Institute Genomics Platform"/>
            <consortium name="The Broad Institute Genome Sequencing Center for Infectious Disease"/>
            <person name="Wu L."/>
            <person name="Ma J."/>
        </authorList>
    </citation>
    <scope>NUCLEOTIDE SEQUENCE [LARGE SCALE GENOMIC DNA]</scope>
    <source>
        <strain evidence="13">JCM 17804</strain>
    </source>
</reference>
<comment type="caution">
    <text evidence="12">The sequence shown here is derived from an EMBL/GenBank/DDBJ whole genome shotgun (WGS) entry which is preliminary data.</text>
</comment>
<dbReference type="EMBL" id="BAABGJ010000075">
    <property type="protein sequence ID" value="GAA4351583.1"/>
    <property type="molecule type" value="Genomic_DNA"/>
</dbReference>
<keyword evidence="13" id="KW-1185">Reference proteome</keyword>
<evidence type="ECO:0000256" key="8">
    <source>
        <dbReference type="ARBA" id="ARBA00023114"/>
    </source>
</evidence>
<dbReference type="PANTHER" id="PTHR34501">
    <property type="entry name" value="PROTEIN YDDL-RELATED"/>
    <property type="match status" value="1"/>
</dbReference>
<comment type="subcellular location">
    <subcellularLocation>
        <location evidence="1">Cell outer membrane</location>
        <topology evidence="1">Multi-pass membrane protein</topology>
    </subcellularLocation>
</comment>
<keyword evidence="3" id="KW-0813">Transport</keyword>
<evidence type="ECO:0000256" key="1">
    <source>
        <dbReference type="ARBA" id="ARBA00004571"/>
    </source>
</evidence>
<proteinExistence type="predicted"/>
<evidence type="ECO:0000256" key="9">
    <source>
        <dbReference type="ARBA" id="ARBA00023136"/>
    </source>
</evidence>
<dbReference type="Proteomes" id="UP001500975">
    <property type="component" value="Unassembled WGS sequence"/>
</dbReference>
<keyword evidence="7" id="KW-0406">Ion transport</keyword>
<keyword evidence="4" id="KW-1134">Transmembrane beta strand</keyword>
<sequence length="362" mass="37920">MAAAACAAVGAACAQTSVQVFGVIDTAVTYASGSGYGSTHKWQLTNSGNSFSRLGFRGTEDLGGGLAAGFWLEAGLQSDNGTGFATNLNNQASGTVGSGLITFNRRSTVSFSGPFGELRLGRDYTPTFWNTALYDPFGTGGGIGANHLYFAGLGGLLSATGTRASNSVGYFLPPNLGGFYGQVMVAMGENDNRSLLPGTLISNRHDGNYAGLRVGWLSGPFNITIATGKTRYATGDLRVSNLGASYTFESLWGMRLMGEYYTESLGPVDGRGALVGINLPVGAGEIKASYARYKRDPVGSVPNPTSDKLALGYVYNLSKRTALYGTLAYLRNRNGATQSLAGTITAPNRAARGTEFGMRHNF</sequence>
<keyword evidence="6" id="KW-0732">Signal</keyword>
<feature type="domain" description="Porin" evidence="11">
    <location>
        <begin position="2"/>
        <end position="334"/>
    </location>
</feature>
<evidence type="ECO:0000256" key="4">
    <source>
        <dbReference type="ARBA" id="ARBA00022452"/>
    </source>
</evidence>
<keyword evidence="10" id="KW-0998">Cell outer membrane</keyword>
<dbReference type="PANTHER" id="PTHR34501:SF9">
    <property type="entry name" value="MAJOR OUTER MEMBRANE PROTEIN P.IA"/>
    <property type="match status" value="1"/>
</dbReference>
<dbReference type="InterPro" id="IPR002299">
    <property type="entry name" value="Porin_Neis"/>
</dbReference>
<evidence type="ECO:0000256" key="7">
    <source>
        <dbReference type="ARBA" id="ARBA00023065"/>
    </source>
</evidence>
<keyword evidence="8" id="KW-0626">Porin</keyword>
<evidence type="ECO:0000256" key="10">
    <source>
        <dbReference type="ARBA" id="ARBA00023237"/>
    </source>
</evidence>
<evidence type="ECO:0000256" key="5">
    <source>
        <dbReference type="ARBA" id="ARBA00022692"/>
    </source>
</evidence>
<name>A0ABP8I5C4_9BURK</name>
<dbReference type="Pfam" id="PF13609">
    <property type="entry name" value="Porin_4"/>
    <property type="match status" value="1"/>
</dbReference>
<dbReference type="PRINTS" id="PR00184">
    <property type="entry name" value="NEISSPPORIN"/>
</dbReference>